<evidence type="ECO:0000256" key="7">
    <source>
        <dbReference type="ARBA" id="ARBA00023237"/>
    </source>
</evidence>
<dbReference type="Pfam" id="PF02321">
    <property type="entry name" value="OEP"/>
    <property type="match status" value="2"/>
</dbReference>
<feature type="region of interest" description="Disordered" evidence="9">
    <location>
        <begin position="87"/>
        <end position="108"/>
    </location>
</feature>
<accession>A0A221T048</accession>
<dbReference type="InterPro" id="IPR003423">
    <property type="entry name" value="OMP_efflux"/>
</dbReference>
<dbReference type="GO" id="GO:1990281">
    <property type="term" value="C:efflux pump complex"/>
    <property type="evidence" value="ECO:0007669"/>
    <property type="project" value="TreeGrafter"/>
</dbReference>
<comment type="subcellular location">
    <subcellularLocation>
        <location evidence="1">Cell outer membrane</location>
    </subcellularLocation>
</comment>
<comment type="similarity">
    <text evidence="2">Belongs to the outer membrane factor (OMF) (TC 1.B.17) family.</text>
</comment>
<dbReference type="GO" id="GO:0015562">
    <property type="term" value="F:efflux transmembrane transporter activity"/>
    <property type="evidence" value="ECO:0007669"/>
    <property type="project" value="InterPro"/>
</dbReference>
<name>A0A221T048_9DEIO</name>
<feature type="chain" id="PRO_5011270520" evidence="10">
    <location>
        <begin position="34"/>
        <end position="462"/>
    </location>
</feature>
<evidence type="ECO:0000256" key="6">
    <source>
        <dbReference type="ARBA" id="ARBA00023136"/>
    </source>
</evidence>
<keyword evidence="10" id="KW-0732">Signal</keyword>
<organism evidence="11 12">
    <name type="scientific">Deinococcus ficus</name>
    <dbReference type="NCBI Taxonomy" id="317577"/>
    <lineage>
        <taxon>Bacteria</taxon>
        <taxon>Thermotogati</taxon>
        <taxon>Deinococcota</taxon>
        <taxon>Deinococci</taxon>
        <taxon>Deinococcales</taxon>
        <taxon>Deinococcaceae</taxon>
        <taxon>Deinococcus</taxon>
    </lineage>
</organism>
<evidence type="ECO:0000256" key="3">
    <source>
        <dbReference type="ARBA" id="ARBA00022448"/>
    </source>
</evidence>
<dbReference type="KEGG" id="dfc:DFI_13805"/>
<keyword evidence="12" id="KW-1185">Reference proteome</keyword>
<proteinExistence type="inferred from homology"/>
<feature type="compositionally biased region" description="Low complexity" evidence="9">
    <location>
        <begin position="87"/>
        <end position="106"/>
    </location>
</feature>
<dbReference type="STRING" id="317577.GCA_000419625_02920"/>
<keyword evidence="5" id="KW-0812">Transmembrane</keyword>
<keyword evidence="7" id="KW-0998">Cell outer membrane</keyword>
<reference evidence="11 12" key="1">
    <citation type="submission" date="2017-05" db="EMBL/GenBank/DDBJ databases">
        <title>The complete genome sequence of Deinococcus ficus isolated from the rhizosphere of the Ficus religiosa L. in Taiwan.</title>
        <authorList>
            <person name="Wu K.-M."/>
            <person name="Liao T.-L."/>
            <person name="Liu Y.-M."/>
            <person name="Young C.-C."/>
            <person name="Tsai S.-F."/>
        </authorList>
    </citation>
    <scope>NUCLEOTIDE SEQUENCE [LARGE SCALE GENOMIC DNA]</scope>
    <source>
        <strain evidence="11 12">CC-FR2-10</strain>
        <plasmid evidence="12">pdfi1</plasmid>
    </source>
</reference>
<dbReference type="AlphaFoldDB" id="A0A221T048"/>
<evidence type="ECO:0000256" key="10">
    <source>
        <dbReference type="SAM" id="SignalP"/>
    </source>
</evidence>
<dbReference type="GO" id="GO:0009279">
    <property type="term" value="C:cell outer membrane"/>
    <property type="evidence" value="ECO:0007669"/>
    <property type="project" value="UniProtKB-SubCell"/>
</dbReference>
<evidence type="ECO:0000256" key="1">
    <source>
        <dbReference type="ARBA" id="ARBA00004442"/>
    </source>
</evidence>
<dbReference type="PANTHER" id="PTHR30026:SF20">
    <property type="entry name" value="OUTER MEMBRANE PROTEIN TOLC"/>
    <property type="match status" value="1"/>
</dbReference>
<dbReference type="GO" id="GO:0015288">
    <property type="term" value="F:porin activity"/>
    <property type="evidence" value="ECO:0007669"/>
    <property type="project" value="TreeGrafter"/>
</dbReference>
<keyword evidence="3" id="KW-0813">Transport</keyword>
<feature type="signal peptide" evidence="10">
    <location>
        <begin position="1"/>
        <end position="33"/>
    </location>
</feature>
<sequence length="462" mass="46962">MTDASPSCRRFRRGRAGTSLLLGAVLISAAARAQVAAPGLTLDAALALLAQAPSVRGAQLSVQVAQANLDAARTALGLTVSVSGNASYSGGSASTTADGTSDPTGGSVSGSAGVNLSLGVLPWSSNTAALQSAQRSLTLARARLSETQRTARLNVAQQYLAAVVATRDVALAAQTLTLRTRALQVAQAQQQDGNATAQTVLSAQAAVQTAQAAQVQAQASLDAARLNLEAALGRSLGDVEFVSVPAETFDLPDLPVLVAQARAARREVIAAQNDLAAAQDALATMRRDQTLPDLTASLRYGPAGSGGLSTSLNLKQGTLGAGYTVPLAADTGSANRVVASISGSYVVYSPSARAQLSAAEALVTQTTLTLSVTQQEVELDVRQRYAAAQTALLTLQARTTQVTLAQSALEAARARLTAGTATADDAAAAELSLAQAQRDLLEARATVQTTLIQLQNAAGGLQ</sequence>
<dbReference type="PANTHER" id="PTHR30026">
    <property type="entry name" value="OUTER MEMBRANE PROTEIN TOLC"/>
    <property type="match status" value="1"/>
</dbReference>
<evidence type="ECO:0000313" key="11">
    <source>
        <dbReference type="EMBL" id="ASN82269.1"/>
    </source>
</evidence>
<keyword evidence="8" id="KW-0175">Coiled coil</keyword>
<dbReference type="EMBL" id="CP021082">
    <property type="protein sequence ID" value="ASN82269.1"/>
    <property type="molecule type" value="Genomic_DNA"/>
</dbReference>
<protein>
    <submittedName>
        <fullName evidence="11">Transporter</fullName>
    </submittedName>
</protein>
<evidence type="ECO:0000256" key="8">
    <source>
        <dbReference type="SAM" id="Coils"/>
    </source>
</evidence>
<dbReference type="InterPro" id="IPR051906">
    <property type="entry name" value="TolC-like"/>
</dbReference>
<dbReference type="Gene3D" id="1.20.1600.10">
    <property type="entry name" value="Outer membrane efflux proteins (OEP)"/>
    <property type="match status" value="1"/>
</dbReference>
<keyword evidence="6" id="KW-0472">Membrane</keyword>
<dbReference type="Proteomes" id="UP000259030">
    <property type="component" value="Plasmid pDFI1"/>
</dbReference>
<evidence type="ECO:0000256" key="2">
    <source>
        <dbReference type="ARBA" id="ARBA00007613"/>
    </source>
</evidence>
<keyword evidence="11" id="KW-0614">Plasmid</keyword>
<dbReference type="SUPFAM" id="SSF56954">
    <property type="entry name" value="Outer membrane efflux proteins (OEP)"/>
    <property type="match status" value="1"/>
</dbReference>
<evidence type="ECO:0000256" key="5">
    <source>
        <dbReference type="ARBA" id="ARBA00022692"/>
    </source>
</evidence>
<evidence type="ECO:0000256" key="4">
    <source>
        <dbReference type="ARBA" id="ARBA00022452"/>
    </source>
</evidence>
<geneLocation type="plasmid" evidence="12">
    <name>pdfi1</name>
</geneLocation>
<evidence type="ECO:0000313" key="12">
    <source>
        <dbReference type="Proteomes" id="UP000259030"/>
    </source>
</evidence>
<gene>
    <name evidence="11" type="ORF">DFI_13805</name>
</gene>
<evidence type="ECO:0000256" key="9">
    <source>
        <dbReference type="SAM" id="MobiDB-lite"/>
    </source>
</evidence>
<feature type="coiled-coil region" evidence="8">
    <location>
        <begin position="261"/>
        <end position="288"/>
    </location>
</feature>
<keyword evidence="4" id="KW-1134">Transmembrane beta strand</keyword>